<gene>
    <name evidence="3" type="ORF">N0F65_006304</name>
</gene>
<feature type="non-terminal residue" evidence="3">
    <location>
        <position position="1"/>
    </location>
</feature>
<dbReference type="Proteomes" id="UP001146120">
    <property type="component" value="Unassembled WGS sequence"/>
</dbReference>
<dbReference type="GO" id="GO:0016887">
    <property type="term" value="F:ATP hydrolysis activity"/>
    <property type="evidence" value="ECO:0007669"/>
    <property type="project" value="InterPro"/>
</dbReference>
<dbReference type="PANTHER" id="PTHR23070">
    <property type="entry name" value="BCS1 AAA-TYPE ATPASE"/>
    <property type="match status" value="1"/>
</dbReference>
<name>A0AAV2YRZ3_9STRA</name>
<evidence type="ECO:0000313" key="3">
    <source>
        <dbReference type="EMBL" id="DAZ95414.1"/>
    </source>
</evidence>
<protein>
    <recommendedName>
        <fullName evidence="2">AAA+ ATPase domain-containing protein</fullName>
    </recommendedName>
</protein>
<dbReference type="SMART" id="SM00382">
    <property type="entry name" value="AAA"/>
    <property type="match status" value="3"/>
</dbReference>
<keyword evidence="4" id="KW-1185">Reference proteome</keyword>
<comment type="similarity">
    <text evidence="1">Belongs to the AAA ATPase family. BCS1 subfamily.</text>
</comment>
<feature type="domain" description="AAA+ ATPase" evidence="2">
    <location>
        <begin position="845"/>
        <end position="953"/>
    </location>
</feature>
<sequence>FFISSFGTMFDSTALEFGLINTLHTGDGLTDAIACVLVPTLVQRLRNYIQYERNTAEESAAESMTWRERMVTWIYGRQDAIHTIEFKQFSSGRDGLYHCGDSEYLMHNYVLQKAFAVYLAKKLDLGTQRHGRYELIRAPNDESAIAKALAQNKSEIGLLQVGALPPLGQWVTLTDGIEFMHEESRYDPTLRARIQQERVLYHLRTRRPGGTKRVKAIVSKAFDEFRQIEARKDNAEDGRFMYIRSDDDNGNTDDPSKPLFFKRYALSDDKTFDSIFFDEKQQLLQLLTDFHHRSGKFAIDGFPYKLGLLLHGPPGTGKTSIIKAIAQMTGRHVVTISLSKIQTNQELMQSMFDLQFKVSDVDLPVAHKFSDIVFVMEDVDCASDVVAARGAEPEAEPLEPATTTEKLMMASLLNVLDGVVDTPGRIVIMSTNHPEKLDPALIRPGRVNKKLFLGHMSAKSLKEMLEYFFSATLTEAQVASLEGLQRQFTPADIEALCAEYDSVDEIIARLGCQPLRPALSDPVMDGHVAVDSMSAMAMPLPHHNTSPAAMGDPAASLTGHLFFDTLVLGLVAILLQIAMTPDVGDKLWTRLKMLGVRVGSGGFVVRELESSTMFSEFSVVSAGRGGDNARLLQKAVAIHIADLLQLCGKDVLYELLEKPLEQLTDKDMKQRSEDGNSTVWDQDKYEEITRLRVTTLPPEKVWVQVQPGIWFQREVKDDSDQGGDKSSKSKKVTITFRFRTNLPEGTRAIDELVHQAFTKYQALEIKRVEDDKTRYMFVQTLEQVNTASDDGASVKKTTALSYRRYPLSEEKSFKNLFFDDKEQLLHLLDNFMNGTGRFAIRGFPRKLGLLLHGPPGTGKTSLIKAVAQYTGRHVVTISLSKIKTNQELMDAIFDLRFKVRDMDSPMTMSFKDIVFVMEDIDAASTVVTKRGSDASDDSSTEAFEILQEYGSARFTPAEIEELCLEFDDFDGALKQLRKAQPRLTKPQDTPSIDMSVPGQPLSLESLAGMVLPIPTTAGDSSSEQSAHNLTGHLLFDSIIVGLCAFLLQICLSPDVGEKALAQLKHWLFGARKEQFVVREIVTTLRFNADGLTNTDSSDDDARNLQKAVFLHIADLLHLKGQDVRYEVLEKPAEELTDEDREDEDDWYYWAYSRFDDVKRLRVAALPPSGVWVLVKPGIWFQREITDNSDDNSEDKKRSPKEVTIKLRLRTDLPKGTLLIDELVQEAYAKFEELERQRVESDDTRYMFVQTLEQTRCSSDADVAIKAPVVAYRRYPLGEEKSFKNLFFKEKDALLHLLDNFKDSTGRFAIRGFPNKLGLLLHGPPGTGKTSLIKAVAQYTGRHIVTISLSKVKTNQELMDAVFDLRFKVQDMDSPMTMSFSDVVFVMEDIDAASTVVTKRKSDDANADAAGAGMAGKFRRVAVLEQHGSARFTPAEIEELCLEFEDVAGVLAQLQKVSERRHK</sequence>
<dbReference type="Pfam" id="PF00004">
    <property type="entry name" value="AAA"/>
    <property type="match status" value="3"/>
</dbReference>
<dbReference type="SUPFAM" id="SSF52540">
    <property type="entry name" value="P-loop containing nucleoside triphosphate hydrolases"/>
    <property type="match status" value="3"/>
</dbReference>
<evidence type="ECO:0000256" key="1">
    <source>
        <dbReference type="ARBA" id="ARBA00007448"/>
    </source>
</evidence>
<reference evidence="3" key="1">
    <citation type="submission" date="2022-11" db="EMBL/GenBank/DDBJ databases">
        <authorList>
            <person name="Morgan W.R."/>
            <person name="Tartar A."/>
        </authorList>
    </citation>
    <scope>NUCLEOTIDE SEQUENCE</scope>
    <source>
        <strain evidence="3">ARSEF 373</strain>
    </source>
</reference>
<comment type="caution">
    <text evidence="3">The sequence shown here is derived from an EMBL/GenBank/DDBJ whole genome shotgun (WGS) entry which is preliminary data.</text>
</comment>
<dbReference type="Gene3D" id="3.40.50.300">
    <property type="entry name" value="P-loop containing nucleotide triphosphate hydrolases"/>
    <property type="match status" value="3"/>
</dbReference>
<proteinExistence type="inferred from homology"/>
<dbReference type="InterPro" id="IPR003593">
    <property type="entry name" value="AAA+_ATPase"/>
</dbReference>
<dbReference type="EMBL" id="DAKRPA010000205">
    <property type="protein sequence ID" value="DAZ95414.1"/>
    <property type="molecule type" value="Genomic_DNA"/>
</dbReference>
<dbReference type="InterPro" id="IPR050747">
    <property type="entry name" value="Mitochondrial_chaperone_BCS1"/>
</dbReference>
<dbReference type="PRINTS" id="PR00830">
    <property type="entry name" value="ENDOLAPTASE"/>
</dbReference>
<organism evidence="3 4">
    <name type="scientific">Lagenidium giganteum</name>
    <dbReference type="NCBI Taxonomy" id="4803"/>
    <lineage>
        <taxon>Eukaryota</taxon>
        <taxon>Sar</taxon>
        <taxon>Stramenopiles</taxon>
        <taxon>Oomycota</taxon>
        <taxon>Peronosporomycetes</taxon>
        <taxon>Pythiales</taxon>
        <taxon>Pythiaceae</taxon>
    </lineage>
</organism>
<accession>A0AAV2YRZ3</accession>
<dbReference type="GO" id="GO:0005524">
    <property type="term" value="F:ATP binding"/>
    <property type="evidence" value="ECO:0007669"/>
    <property type="project" value="InterPro"/>
</dbReference>
<dbReference type="InterPro" id="IPR027417">
    <property type="entry name" value="P-loop_NTPase"/>
</dbReference>
<feature type="domain" description="AAA+ ATPase" evidence="2">
    <location>
        <begin position="1314"/>
        <end position="1427"/>
    </location>
</feature>
<dbReference type="InterPro" id="IPR003959">
    <property type="entry name" value="ATPase_AAA_core"/>
</dbReference>
<evidence type="ECO:0000313" key="4">
    <source>
        <dbReference type="Proteomes" id="UP001146120"/>
    </source>
</evidence>
<feature type="domain" description="AAA+ ATPase" evidence="2">
    <location>
        <begin position="304"/>
        <end position="457"/>
    </location>
</feature>
<reference evidence="3" key="2">
    <citation type="journal article" date="2023" name="Microbiol Resour">
        <title>Decontamination and Annotation of the Draft Genome Sequence of the Oomycete Lagenidium giganteum ARSEF 373.</title>
        <authorList>
            <person name="Morgan W.R."/>
            <person name="Tartar A."/>
        </authorList>
    </citation>
    <scope>NUCLEOTIDE SEQUENCE</scope>
    <source>
        <strain evidence="3">ARSEF 373</strain>
    </source>
</reference>
<feature type="non-terminal residue" evidence="3">
    <location>
        <position position="1462"/>
    </location>
</feature>
<evidence type="ECO:0000259" key="2">
    <source>
        <dbReference type="SMART" id="SM00382"/>
    </source>
</evidence>